<dbReference type="NCBIfam" id="TIGR00444">
    <property type="entry name" value="mazG"/>
    <property type="match status" value="1"/>
</dbReference>
<dbReference type="CDD" id="cd11529">
    <property type="entry name" value="NTP-PPase_MazG_Cterm"/>
    <property type="match status" value="1"/>
</dbReference>
<dbReference type="AlphaFoldDB" id="A0A3B1A9U5"/>
<dbReference type="InterPro" id="IPR011551">
    <property type="entry name" value="NTP_PyrPHydrolase_MazG"/>
</dbReference>
<dbReference type="InterPro" id="IPR048011">
    <property type="entry name" value="NTP-PPase_MazG-like_C"/>
</dbReference>
<dbReference type="FunFam" id="1.10.287.1080:FF:000003">
    <property type="entry name" value="Nucleoside triphosphate pyrophosphohydrolase"/>
    <property type="match status" value="1"/>
</dbReference>
<reference evidence="2" key="1">
    <citation type="submission" date="2018-06" db="EMBL/GenBank/DDBJ databases">
        <authorList>
            <person name="Zhirakovskaya E."/>
        </authorList>
    </citation>
    <scope>NUCLEOTIDE SEQUENCE</scope>
</reference>
<dbReference type="GO" id="GO:0047693">
    <property type="term" value="F:ATP diphosphatase activity"/>
    <property type="evidence" value="ECO:0007669"/>
    <property type="project" value="UniProtKB-EC"/>
</dbReference>
<protein>
    <submittedName>
        <fullName evidence="2">Nucleoside triphosphate pyrophosphohydrolase MazG</fullName>
        <ecNumber evidence="2">3.6.1.8</ecNumber>
    </submittedName>
</protein>
<organism evidence="2">
    <name type="scientific">hydrothermal vent metagenome</name>
    <dbReference type="NCBI Taxonomy" id="652676"/>
    <lineage>
        <taxon>unclassified sequences</taxon>
        <taxon>metagenomes</taxon>
        <taxon>ecological metagenomes</taxon>
    </lineage>
</organism>
<dbReference type="NCBIfam" id="NF007113">
    <property type="entry name" value="PRK09562.1"/>
    <property type="match status" value="1"/>
</dbReference>
<dbReference type="PANTHER" id="PTHR30522:SF0">
    <property type="entry name" value="NUCLEOSIDE TRIPHOSPHATE PYROPHOSPHOHYDROLASE"/>
    <property type="match status" value="1"/>
</dbReference>
<dbReference type="GO" id="GO:0006203">
    <property type="term" value="P:dGTP catabolic process"/>
    <property type="evidence" value="ECO:0007669"/>
    <property type="project" value="TreeGrafter"/>
</dbReference>
<dbReference type="PANTHER" id="PTHR30522">
    <property type="entry name" value="NUCLEOSIDE TRIPHOSPHATE PYROPHOSPHOHYDROLASE"/>
    <property type="match status" value="1"/>
</dbReference>
<dbReference type="InterPro" id="IPR004518">
    <property type="entry name" value="MazG-like_dom"/>
</dbReference>
<dbReference type="EMBL" id="UOFS01000030">
    <property type="protein sequence ID" value="VAW96793.1"/>
    <property type="molecule type" value="Genomic_DNA"/>
</dbReference>
<dbReference type="FunFam" id="1.10.287.1080:FF:000001">
    <property type="entry name" value="Nucleoside triphosphate pyrophosphohydrolase"/>
    <property type="match status" value="1"/>
</dbReference>
<proteinExistence type="predicted"/>
<dbReference type="GO" id="GO:0046061">
    <property type="term" value="P:dATP catabolic process"/>
    <property type="evidence" value="ECO:0007669"/>
    <property type="project" value="TreeGrafter"/>
</dbReference>
<dbReference type="GO" id="GO:0046076">
    <property type="term" value="P:dTTP catabolic process"/>
    <property type="evidence" value="ECO:0007669"/>
    <property type="project" value="TreeGrafter"/>
</dbReference>
<dbReference type="SUPFAM" id="SSF101386">
    <property type="entry name" value="all-alpha NTP pyrophosphatases"/>
    <property type="match status" value="2"/>
</dbReference>
<dbReference type="Pfam" id="PF03819">
    <property type="entry name" value="MazG"/>
    <property type="match status" value="2"/>
</dbReference>
<keyword evidence="2" id="KW-0378">Hydrolase</keyword>
<dbReference type="Gene3D" id="1.10.287.1080">
    <property type="entry name" value="MazG-like"/>
    <property type="match status" value="2"/>
</dbReference>
<dbReference type="GO" id="GO:0006950">
    <property type="term" value="P:response to stress"/>
    <property type="evidence" value="ECO:0007669"/>
    <property type="project" value="UniProtKB-ARBA"/>
</dbReference>
<evidence type="ECO:0000313" key="2">
    <source>
        <dbReference type="EMBL" id="VAW96793.1"/>
    </source>
</evidence>
<accession>A0A3B1A9U5</accession>
<dbReference type="GO" id="GO:0046081">
    <property type="term" value="P:dUTP catabolic process"/>
    <property type="evidence" value="ECO:0007669"/>
    <property type="project" value="TreeGrafter"/>
</dbReference>
<dbReference type="GO" id="GO:0046052">
    <property type="term" value="P:UTP catabolic process"/>
    <property type="evidence" value="ECO:0007669"/>
    <property type="project" value="TreeGrafter"/>
</dbReference>
<name>A0A3B1A9U5_9ZZZZ</name>
<evidence type="ECO:0000259" key="1">
    <source>
        <dbReference type="Pfam" id="PF03819"/>
    </source>
</evidence>
<dbReference type="GO" id="GO:0046047">
    <property type="term" value="P:TTP catabolic process"/>
    <property type="evidence" value="ECO:0007669"/>
    <property type="project" value="TreeGrafter"/>
</dbReference>
<feature type="domain" description="NTP pyrophosphohydrolase MazG-like" evidence="1">
    <location>
        <begin position="24"/>
        <end position="97"/>
    </location>
</feature>
<dbReference type="EC" id="3.6.1.8" evidence="2"/>
<dbReference type="CDD" id="cd11528">
    <property type="entry name" value="NTP-PPase_MazG_Nterm"/>
    <property type="match status" value="1"/>
</dbReference>
<sequence length="280" mass="31818">MKKLLDIMSRLRDPKTGCPWDLKQTYQSIVPHTLEEAYEVAEVIEQHRLDDLPDELGDLLFQIVFYSQLAKEQNKFEFDDVVEAICTKLIRRHPHVFNREGDAVSSYDLLNPNAIKQQNLAWDKLKSEERNNSNNKNSSVLDNINSVLPSLSVAQKIQRRVSNEGFDWPDISGALEKCHEEINEVEHEITLVSAGQENHIEEELGDLLFACVNVARHSGVDSEAALRKANAKFESRFRQVEQLLLPSGGLQKASLSEMDAAWNTVKEKEHAGNKNKLSRS</sequence>
<dbReference type="InterPro" id="IPR048015">
    <property type="entry name" value="NTP-PPase_MazG-like_N"/>
</dbReference>
<gene>
    <name evidence="2" type="ORF">MNBD_GAMMA22-1213</name>
</gene>
<feature type="domain" description="NTP pyrophosphohydrolase MazG-like" evidence="1">
    <location>
        <begin position="178"/>
        <end position="239"/>
    </location>
</feature>